<dbReference type="PROSITE" id="PS51186">
    <property type="entry name" value="GNAT"/>
    <property type="match status" value="1"/>
</dbReference>
<feature type="region of interest" description="Disordered" evidence="1">
    <location>
        <begin position="1"/>
        <end position="33"/>
    </location>
</feature>
<dbReference type="GO" id="GO:0016747">
    <property type="term" value="F:acyltransferase activity, transferring groups other than amino-acyl groups"/>
    <property type="evidence" value="ECO:0007669"/>
    <property type="project" value="InterPro"/>
</dbReference>
<evidence type="ECO:0000256" key="1">
    <source>
        <dbReference type="SAM" id="MobiDB-lite"/>
    </source>
</evidence>
<name>A0A409W1R2_9AGAR</name>
<feature type="domain" description="N-acetyltransferase" evidence="2">
    <location>
        <begin position="241"/>
        <end position="385"/>
    </location>
</feature>
<keyword evidence="4" id="KW-1185">Reference proteome</keyword>
<dbReference type="Proteomes" id="UP000284706">
    <property type="component" value="Unassembled WGS sequence"/>
</dbReference>
<dbReference type="STRING" id="231916.A0A409W1R2"/>
<feature type="compositionally biased region" description="Basic residues" evidence="1">
    <location>
        <begin position="16"/>
        <end position="33"/>
    </location>
</feature>
<reference evidence="3 4" key="1">
    <citation type="journal article" date="2018" name="Evol. Lett.">
        <title>Horizontal gene cluster transfer increased hallucinogenic mushroom diversity.</title>
        <authorList>
            <person name="Reynolds H.T."/>
            <person name="Vijayakumar V."/>
            <person name="Gluck-Thaler E."/>
            <person name="Korotkin H.B."/>
            <person name="Matheny P.B."/>
            <person name="Slot J.C."/>
        </authorList>
    </citation>
    <scope>NUCLEOTIDE SEQUENCE [LARGE SCALE GENOMIC DNA]</scope>
    <source>
        <strain evidence="3 4">SRW20</strain>
    </source>
</reference>
<dbReference type="InterPro" id="IPR000182">
    <property type="entry name" value="GNAT_dom"/>
</dbReference>
<dbReference type="Gene3D" id="3.40.630.30">
    <property type="match status" value="1"/>
</dbReference>
<dbReference type="InParanoid" id="A0A409W1R2"/>
<dbReference type="SUPFAM" id="SSF55729">
    <property type="entry name" value="Acyl-CoA N-acyltransferases (Nat)"/>
    <property type="match status" value="1"/>
</dbReference>
<dbReference type="AlphaFoldDB" id="A0A409W1R2"/>
<proteinExistence type="predicted"/>
<dbReference type="EMBL" id="NHYE01005457">
    <property type="protein sequence ID" value="PPQ72446.1"/>
    <property type="molecule type" value="Genomic_DNA"/>
</dbReference>
<evidence type="ECO:0000259" key="2">
    <source>
        <dbReference type="PROSITE" id="PS51186"/>
    </source>
</evidence>
<evidence type="ECO:0000313" key="3">
    <source>
        <dbReference type="EMBL" id="PPQ72446.1"/>
    </source>
</evidence>
<comment type="caution">
    <text evidence="3">The sequence shown here is derived from an EMBL/GenBank/DDBJ whole genome shotgun (WGS) entry which is preliminary data.</text>
</comment>
<organism evidence="3 4">
    <name type="scientific">Gymnopilus dilepis</name>
    <dbReference type="NCBI Taxonomy" id="231916"/>
    <lineage>
        <taxon>Eukaryota</taxon>
        <taxon>Fungi</taxon>
        <taxon>Dikarya</taxon>
        <taxon>Basidiomycota</taxon>
        <taxon>Agaricomycotina</taxon>
        <taxon>Agaricomycetes</taxon>
        <taxon>Agaricomycetidae</taxon>
        <taxon>Agaricales</taxon>
        <taxon>Agaricineae</taxon>
        <taxon>Hymenogastraceae</taxon>
        <taxon>Gymnopilus</taxon>
    </lineage>
</organism>
<evidence type="ECO:0000313" key="4">
    <source>
        <dbReference type="Proteomes" id="UP000284706"/>
    </source>
</evidence>
<dbReference type="OrthoDB" id="4080456at2759"/>
<dbReference type="InterPro" id="IPR016181">
    <property type="entry name" value="Acyl_CoA_acyltransferase"/>
</dbReference>
<gene>
    <name evidence="3" type="ORF">CVT26_003775</name>
</gene>
<accession>A0A409W1R2</accession>
<sequence length="385" mass="44127">MSLSSESSDDSEYHATRKFTKTRKYHPRKRQKRIKEEPLELEDVRRVDFPVDPLLSVLREDFGDENDTFEQLIDPLINDLLQARISVEKDLTEIDDTGKATRPLRPSEIALLRAELEKKDVLSPTEALILRKIKLAQQRATAGVKEPDIVVPDIPLTPLPPIPPIPPVNPEVLEALNSIENTPFENSFISRLHGAKEASPGVIAVDWEARTPWMNLMMDIRDHFTFAHPERECSVEETAPITYSTLQAHHLPQVHDLLERSFWPGIDVSDSLDFQPERCTVIAMYKKIVVGVAIIMSPVQTYITYLAVKAGWDKSQIARNMLYHLIKMNPDRDFTLHVSTNSSAMLLYNQFGFKIEEFVADFYSEYLHPDSRASKNAFKLRLRRL</sequence>
<protein>
    <recommendedName>
        <fullName evidence="2">N-acetyltransferase domain-containing protein</fullName>
    </recommendedName>
</protein>